<comment type="similarity">
    <text evidence="2">Belongs to the CSC1 (TC 1.A.17) family.</text>
</comment>
<feature type="domain" description="CSC1/OSCA1-like 7TM region" evidence="11">
    <location>
        <begin position="362"/>
        <end position="633"/>
    </location>
</feature>
<dbReference type="GO" id="GO:0005886">
    <property type="term" value="C:plasma membrane"/>
    <property type="evidence" value="ECO:0007669"/>
    <property type="project" value="TreeGrafter"/>
</dbReference>
<dbReference type="GO" id="GO:0005227">
    <property type="term" value="F:calcium-activated cation channel activity"/>
    <property type="evidence" value="ECO:0007669"/>
    <property type="project" value="InterPro"/>
</dbReference>
<proteinExistence type="inferred from homology"/>
<comment type="subcellular location">
    <subcellularLocation>
        <location evidence="1">Membrane</location>
        <topology evidence="1">Multi-pass membrane protein</topology>
    </subcellularLocation>
</comment>
<evidence type="ECO:0000256" key="4">
    <source>
        <dbReference type="ARBA" id="ARBA00022692"/>
    </source>
</evidence>
<feature type="domain" description="CSC1/OSCA1-like N-terminal transmembrane" evidence="12">
    <location>
        <begin position="55"/>
        <end position="194"/>
    </location>
</feature>
<dbReference type="InterPro" id="IPR003864">
    <property type="entry name" value="CSC1/OSCA1-like_7TM"/>
</dbReference>
<keyword evidence="3" id="KW-0813">Transport</keyword>
<evidence type="ECO:0000256" key="5">
    <source>
        <dbReference type="ARBA" id="ARBA00022989"/>
    </source>
</evidence>
<keyword evidence="10" id="KW-0732">Signal</keyword>
<evidence type="ECO:0000259" key="13">
    <source>
        <dbReference type="Pfam" id="PF14703"/>
    </source>
</evidence>
<organism evidence="14 15">
    <name type="scientific">Echeneis naucrates</name>
    <name type="common">Live sharksucker</name>
    <dbReference type="NCBI Taxonomy" id="173247"/>
    <lineage>
        <taxon>Eukaryota</taxon>
        <taxon>Metazoa</taxon>
        <taxon>Chordata</taxon>
        <taxon>Craniata</taxon>
        <taxon>Vertebrata</taxon>
        <taxon>Euteleostomi</taxon>
        <taxon>Actinopterygii</taxon>
        <taxon>Neopterygii</taxon>
        <taxon>Teleostei</taxon>
        <taxon>Neoteleostei</taxon>
        <taxon>Acanthomorphata</taxon>
        <taxon>Carangaria</taxon>
        <taxon>Carangiformes</taxon>
        <taxon>Echeneidae</taxon>
        <taxon>Echeneis</taxon>
    </lineage>
</organism>
<dbReference type="Pfam" id="PF13967">
    <property type="entry name" value="RSN1_TM"/>
    <property type="match status" value="1"/>
</dbReference>
<feature type="transmembrane region" description="Helical" evidence="9">
    <location>
        <begin position="448"/>
        <end position="474"/>
    </location>
</feature>
<feature type="transmembrane region" description="Helical" evidence="9">
    <location>
        <begin position="641"/>
        <end position="662"/>
    </location>
</feature>
<dbReference type="InterPro" id="IPR032880">
    <property type="entry name" value="CSC1/OSCA1-like_N"/>
</dbReference>
<dbReference type="PANTHER" id="PTHR13018:SF38">
    <property type="entry name" value="CSC1-LIKE PROTEIN 2"/>
    <property type="match status" value="1"/>
</dbReference>
<name>A0A665T3Q6_ECHNA</name>
<feature type="region of interest" description="Disordered" evidence="8">
    <location>
        <begin position="693"/>
        <end position="743"/>
    </location>
</feature>
<feature type="transmembrane region" description="Helical" evidence="9">
    <location>
        <begin position="359"/>
        <end position="386"/>
    </location>
</feature>
<reference evidence="14" key="1">
    <citation type="submission" date="2021-04" db="EMBL/GenBank/DDBJ databases">
        <authorList>
            <consortium name="Wellcome Sanger Institute Data Sharing"/>
        </authorList>
    </citation>
    <scope>NUCLEOTIDE SEQUENCE [LARGE SCALE GENOMIC DNA]</scope>
</reference>
<dbReference type="InterPro" id="IPR027815">
    <property type="entry name" value="CSC1/OSCA1-like_cyt"/>
</dbReference>
<evidence type="ECO:0000256" key="10">
    <source>
        <dbReference type="SAM" id="SignalP"/>
    </source>
</evidence>
<evidence type="ECO:0000259" key="11">
    <source>
        <dbReference type="Pfam" id="PF02714"/>
    </source>
</evidence>
<reference evidence="14" key="2">
    <citation type="submission" date="2025-08" db="UniProtKB">
        <authorList>
            <consortium name="Ensembl"/>
        </authorList>
    </citation>
    <scope>IDENTIFICATION</scope>
</reference>
<dbReference type="AlphaFoldDB" id="A0A665T3Q6"/>
<evidence type="ECO:0000256" key="9">
    <source>
        <dbReference type="SAM" id="Phobius"/>
    </source>
</evidence>
<accession>A0A665T3Q6</accession>
<feature type="signal peptide" evidence="10">
    <location>
        <begin position="1"/>
        <end position="17"/>
    </location>
</feature>
<protein>
    <submittedName>
        <fullName evidence="14">Transmembrane protein 63B</fullName>
    </submittedName>
</protein>
<keyword evidence="4 9" id="KW-0812">Transmembrane</keyword>
<evidence type="ECO:0000256" key="7">
    <source>
        <dbReference type="ARBA" id="ARBA00036634"/>
    </source>
</evidence>
<feature type="transmembrane region" description="Helical" evidence="9">
    <location>
        <begin position="555"/>
        <end position="583"/>
    </location>
</feature>
<dbReference type="Proteomes" id="UP000472264">
    <property type="component" value="Chromosome 1"/>
</dbReference>
<feature type="domain" description="CSC1/OSCA1-like cytosolic" evidence="13">
    <location>
        <begin position="219"/>
        <end position="340"/>
    </location>
</feature>
<evidence type="ECO:0000313" key="14">
    <source>
        <dbReference type="Ensembl" id="ENSENLP00000000092.1"/>
    </source>
</evidence>
<evidence type="ECO:0000256" key="8">
    <source>
        <dbReference type="SAM" id="MobiDB-lite"/>
    </source>
</evidence>
<evidence type="ECO:0000256" key="6">
    <source>
        <dbReference type="ARBA" id="ARBA00023136"/>
    </source>
</evidence>
<comment type="catalytic activity">
    <reaction evidence="7">
        <text>Ca(2+)(in) = Ca(2+)(out)</text>
        <dbReference type="Rhea" id="RHEA:29671"/>
        <dbReference type="ChEBI" id="CHEBI:29108"/>
    </reaction>
</comment>
<feature type="transmembrane region" description="Helical" evidence="9">
    <location>
        <begin position="407"/>
        <end position="428"/>
    </location>
</feature>
<dbReference type="Pfam" id="PF14703">
    <property type="entry name" value="PHM7_cyt"/>
    <property type="match status" value="1"/>
</dbReference>
<keyword evidence="5 9" id="KW-1133">Transmembrane helix</keyword>
<evidence type="ECO:0000313" key="15">
    <source>
        <dbReference type="Proteomes" id="UP000472264"/>
    </source>
</evidence>
<evidence type="ECO:0000259" key="12">
    <source>
        <dbReference type="Pfam" id="PF13967"/>
    </source>
</evidence>
<feature type="chain" id="PRO_5025537084" evidence="10">
    <location>
        <begin position="18"/>
        <end position="743"/>
    </location>
</feature>
<evidence type="ECO:0000256" key="3">
    <source>
        <dbReference type="ARBA" id="ARBA00022448"/>
    </source>
</evidence>
<evidence type="ECO:0000256" key="2">
    <source>
        <dbReference type="ARBA" id="ARBA00007779"/>
    </source>
</evidence>
<feature type="transmembrane region" description="Helical" evidence="9">
    <location>
        <begin position="174"/>
        <end position="193"/>
    </location>
</feature>
<dbReference type="PANTHER" id="PTHR13018">
    <property type="entry name" value="PROBABLE MEMBRANE PROTEIN DUF221-RELATED"/>
    <property type="match status" value="1"/>
</dbReference>
<evidence type="ECO:0000256" key="1">
    <source>
        <dbReference type="ARBA" id="ARBA00004141"/>
    </source>
</evidence>
<gene>
    <name evidence="14" type="primary">LOC115055478</name>
</gene>
<sequence length="743" mass="84759">MLIELIVTMVILGSSQACGGQENCSAHSESKAYCYSARIRSTVLQGLPFGGVPTVLALDFMCFLVLLFVFSILRKVAWDYGRLALVTDADRSPQDLYRVSSSSSSRDEEIREKCGEDAVHYLSFQRHIIGLLVVIGVLSVGIVLPVNFSGDLLENNAYSFGRTTIANLKSGTNLLWLHTSFAFMYLLLTVYSMRRHTSKMHYKEDDLVRNTQHALLLRRKQVNFMTEQAYENCTVLEARICYNVAKLMALNAERKKTERSKKFFTDLMAKEHVPTMINPKPCGHLCCCAITGCEEEEAVSYYTKREAKLKEEYRKEKEKVHTKPLGMAFVTFQNEAMTFFTFTTGVFHMEHLSLGGISWWIRCLIINCILFILLFFLTTPAIIISTMDKFNVTKPVEYLNNPIVTQFFPTLLLWAFSALLPTIVYYSAFFEAHWTRSGENRTTMHKCYTFLIFMVLLLPSLGLSSLDVFFRWLFDRKFLADAKVRFECVFLPDNGAFFVNYVITSAFIGNAMDLLRIPGLLMYMIRLCLARSAADRRNVKRHQAYEFQFGAAYAWMMNVFTVVMAYSITCPIIVPFGLMYMLLKHLVDRYNMYYAYLPSKLDKKIHSGAVTQVVAAPILCLFWLLFFSTVRTGFETPTSRFTLVVLIVTIVVCLSHVCFGHFKYLSAHNYKVGHQQQQQQQQQQQMYIAQVLQDPNSDEPGGGSGEEDRGSSQEEEMLNGGNSINEADFQSGEDSLIANEVHQ</sequence>
<reference evidence="14" key="3">
    <citation type="submission" date="2025-09" db="UniProtKB">
        <authorList>
            <consortium name="Ensembl"/>
        </authorList>
    </citation>
    <scope>IDENTIFICATION</scope>
</reference>
<dbReference type="Pfam" id="PF02714">
    <property type="entry name" value="RSN1_7TM"/>
    <property type="match status" value="1"/>
</dbReference>
<dbReference type="Ensembl" id="ENSENLT00000000095.1">
    <property type="protein sequence ID" value="ENSENLP00000000092.1"/>
    <property type="gene ID" value="ENSENLG00000000030.1"/>
</dbReference>
<feature type="transmembrane region" description="Helical" evidence="9">
    <location>
        <begin position="54"/>
        <end position="73"/>
    </location>
</feature>
<keyword evidence="15" id="KW-1185">Reference proteome</keyword>
<keyword evidence="6 9" id="KW-0472">Membrane</keyword>
<feature type="transmembrane region" description="Helical" evidence="9">
    <location>
        <begin position="609"/>
        <end position="629"/>
    </location>
</feature>
<feature type="transmembrane region" description="Helical" evidence="9">
    <location>
        <begin position="128"/>
        <end position="148"/>
    </location>
</feature>
<dbReference type="InterPro" id="IPR045122">
    <property type="entry name" value="Csc1-like"/>
</dbReference>